<evidence type="ECO:0000256" key="1">
    <source>
        <dbReference type="SAM" id="MobiDB-lite"/>
    </source>
</evidence>
<name>A0A6M1LJ66_9PROT</name>
<comment type="caution">
    <text evidence="3">The sequence shown here is derived from an EMBL/GenBank/DDBJ whole genome shotgun (WGS) entry which is preliminary data.</text>
</comment>
<evidence type="ECO:0000313" key="3">
    <source>
        <dbReference type="EMBL" id="NGM20376.1"/>
    </source>
</evidence>
<dbReference type="SUPFAM" id="SSF48317">
    <property type="entry name" value="Acid phosphatase/Vanadium-dependent haloperoxidase"/>
    <property type="match status" value="1"/>
</dbReference>
<keyword evidence="4" id="KW-1185">Reference proteome</keyword>
<protein>
    <submittedName>
        <fullName evidence="3">Phosphatase PAP2 family protein</fullName>
    </submittedName>
</protein>
<accession>A0A6M1LJ66</accession>
<dbReference type="InterPro" id="IPR036938">
    <property type="entry name" value="PAP2/HPO_sf"/>
</dbReference>
<organism evidence="3 4">
    <name type="scientific">Falsiroseomonas algicola</name>
    <dbReference type="NCBI Taxonomy" id="2716930"/>
    <lineage>
        <taxon>Bacteria</taxon>
        <taxon>Pseudomonadati</taxon>
        <taxon>Pseudomonadota</taxon>
        <taxon>Alphaproteobacteria</taxon>
        <taxon>Acetobacterales</taxon>
        <taxon>Roseomonadaceae</taxon>
        <taxon>Falsiroseomonas</taxon>
    </lineage>
</organism>
<dbReference type="RefSeq" id="WP_164694272.1">
    <property type="nucleotide sequence ID" value="NZ_JAAIKB010000003.1"/>
</dbReference>
<dbReference type="Pfam" id="PF01569">
    <property type="entry name" value="PAP2"/>
    <property type="match status" value="1"/>
</dbReference>
<feature type="region of interest" description="Disordered" evidence="1">
    <location>
        <begin position="1"/>
        <end position="51"/>
    </location>
</feature>
<reference evidence="3 4" key="1">
    <citation type="submission" date="2020-03" db="EMBL/GenBank/DDBJ databases">
        <title>Roseomonas stagni sp. nov., isolated from pond water in Japan.</title>
        <authorList>
            <person name="Furuhata K."/>
            <person name="Miyamoto H."/>
            <person name="Goto K."/>
        </authorList>
    </citation>
    <scope>NUCLEOTIDE SEQUENCE [LARGE SCALE GENOMIC DNA]</scope>
    <source>
        <strain evidence="3 4">PeD5</strain>
    </source>
</reference>
<dbReference type="InterPro" id="IPR000326">
    <property type="entry name" value="PAP2/HPO"/>
</dbReference>
<feature type="domain" description="Phosphatidic acid phosphatase type 2/haloperoxidase" evidence="2">
    <location>
        <begin position="156"/>
        <end position="248"/>
    </location>
</feature>
<sequence>MKRSSGDGGMSPGGRVGARDGGMRPEGPGGGGGLPIDGALEGPSTPDDDQLSQAEVTGKLPLILGAAWRPGHWDPTLRAMPILAAFARSGWEKVALSPPDNSQKALEQDIAALLNLVYMREDRMDELVAQSGEPARYWAQLFSMTPQSHPATWTLMSAAMAVAHMVCMHWKSVYNRPRPPQVYPALMPPIPVPPHPSYPSGHALHAHLIGLTLAEACPAMAPACRTLAQRLAVNRHIAGVHFPSDSEASERLVHGVQGKGPSIWRRLRPVLDSEIWAGEPTPLAAAQAEWGGVSAGPAPKPPAGG</sequence>
<dbReference type="Proteomes" id="UP000475385">
    <property type="component" value="Unassembled WGS sequence"/>
</dbReference>
<feature type="compositionally biased region" description="Gly residues" evidence="1">
    <location>
        <begin position="1"/>
        <end position="16"/>
    </location>
</feature>
<evidence type="ECO:0000259" key="2">
    <source>
        <dbReference type="Pfam" id="PF01569"/>
    </source>
</evidence>
<dbReference type="Gene3D" id="1.20.144.10">
    <property type="entry name" value="Phosphatidic acid phosphatase type 2/haloperoxidase"/>
    <property type="match status" value="1"/>
</dbReference>
<dbReference type="EMBL" id="JAAIKB010000003">
    <property type="protein sequence ID" value="NGM20376.1"/>
    <property type="molecule type" value="Genomic_DNA"/>
</dbReference>
<dbReference type="AlphaFoldDB" id="A0A6M1LJ66"/>
<evidence type="ECO:0000313" key="4">
    <source>
        <dbReference type="Proteomes" id="UP000475385"/>
    </source>
</evidence>
<proteinExistence type="predicted"/>
<gene>
    <name evidence="3" type="ORF">G3576_10150</name>
</gene>